<dbReference type="EMBL" id="CP011125">
    <property type="protein sequence ID" value="AKF05937.1"/>
    <property type="molecule type" value="Genomic_DNA"/>
</dbReference>
<evidence type="ECO:0000256" key="1">
    <source>
        <dbReference type="SAM" id="Phobius"/>
    </source>
</evidence>
<keyword evidence="1" id="KW-0472">Membrane</keyword>
<dbReference type="STRING" id="927083.DB32_003086"/>
<gene>
    <name evidence="2" type="ORF">DB32_003086</name>
</gene>
<name>A0A0F6W2N4_9BACT</name>
<protein>
    <submittedName>
        <fullName evidence="2">Uncharacterized protein</fullName>
    </submittedName>
</protein>
<organism evidence="2 3">
    <name type="scientific">Sandaracinus amylolyticus</name>
    <dbReference type="NCBI Taxonomy" id="927083"/>
    <lineage>
        <taxon>Bacteria</taxon>
        <taxon>Pseudomonadati</taxon>
        <taxon>Myxococcota</taxon>
        <taxon>Polyangia</taxon>
        <taxon>Polyangiales</taxon>
        <taxon>Sandaracinaceae</taxon>
        <taxon>Sandaracinus</taxon>
    </lineage>
</organism>
<sequence length="661" mass="71703">MSDPSDDRARTIDVASLPPALSRELAAVLAPRGPALLAAHDRFAWRERAAIALAPIGAFVIVALAARAFAAACEPRHEPTWALVYALPAVPIALLVVRALLAPLRARRMPFAPGLYVLDRDVVIAHGPEVRVVPLRAVAGVSAPRRLPLGGLAEITLWLEGEPAETCLVPASEAEAIAERVEQAREAALAPEDHATRRRRHDALGELRRSTSWERASDARPRSDWARTVAIAVPLALVIGAVTLIARNAASDAMAIASASAASDVEALRCYADAGGSDAARVRADLLPRAAYAQAIAAGDAASLGRYVEAYPEGPDTVAARARWIAMEYENARSSAWGLRAFVTRFPDAPQVAEARAVMPRLALEEARRADDAGAYAYVAREHAGTPEGEEARRLHHARYERALESLLARGARPEVAAFLRALFAYLEAHDDASVLVRFRTPSSEALRVFDAMVDASQNVPIEPIAPSFSRRLSVQREALVFDRLNTAFEPLVSRDVMRIVRGPNLRDVPTADEILARLESVPEEERDARRAAILAEADDEGPDPEIRIEYTIVPTGDVYVSSPVTRPFFPSRLDELEPEEDERRFAAFLVRFAIEMRIPGASERHAFELVVQPDEHVRVDGGADAPSDGTIYEVLATSAFDRLGDGLTSAFLGSPSEDVR</sequence>
<feature type="transmembrane region" description="Helical" evidence="1">
    <location>
        <begin position="225"/>
        <end position="246"/>
    </location>
</feature>
<dbReference type="OrthoDB" id="8771386at2"/>
<keyword evidence="1" id="KW-1133">Transmembrane helix</keyword>
<keyword evidence="1" id="KW-0812">Transmembrane</keyword>
<keyword evidence="3" id="KW-1185">Reference proteome</keyword>
<accession>A0A0F6W2N4</accession>
<dbReference type="Proteomes" id="UP000034883">
    <property type="component" value="Chromosome"/>
</dbReference>
<dbReference type="AlphaFoldDB" id="A0A0F6W2N4"/>
<reference evidence="2 3" key="1">
    <citation type="submission" date="2015-03" db="EMBL/GenBank/DDBJ databases">
        <title>Genome assembly of Sandaracinus amylolyticus DSM 53668.</title>
        <authorList>
            <person name="Sharma G."/>
            <person name="Subramanian S."/>
        </authorList>
    </citation>
    <scope>NUCLEOTIDE SEQUENCE [LARGE SCALE GENOMIC DNA]</scope>
    <source>
        <strain evidence="2 3">DSM 53668</strain>
    </source>
</reference>
<feature type="transmembrane region" description="Helical" evidence="1">
    <location>
        <begin position="82"/>
        <end position="101"/>
    </location>
</feature>
<evidence type="ECO:0000313" key="3">
    <source>
        <dbReference type="Proteomes" id="UP000034883"/>
    </source>
</evidence>
<proteinExistence type="predicted"/>
<dbReference type="RefSeq" id="WP_053233154.1">
    <property type="nucleotide sequence ID" value="NZ_CP011125.1"/>
</dbReference>
<evidence type="ECO:0000313" key="2">
    <source>
        <dbReference type="EMBL" id="AKF05937.1"/>
    </source>
</evidence>
<dbReference type="KEGG" id="samy:DB32_003086"/>
<feature type="transmembrane region" description="Helical" evidence="1">
    <location>
        <begin position="49"/>
        <end position="70"/>
    </location>
</feature>